<evidence type="ECO:0000313" key="2">
    <source>
        <dbReference type="Proteomes" id="UP000180235"/>
    </source>
</evidence>
<dbReference type="OrthoDB" id="509850at2"/>
<gene>
    <name evidence="1" type="ORF">GlitD10_2414</name>
</gene>
<sequence length="136" mass="15221">MNRLILGISMALAWVWPGFAHTVQRAGNVAALWHVEPNHNPRAGQPAQVWVALTRRGGNPIFNREVACTLAIRQEPQGNLLLTTPLRGINVERYRDTPAAQVTFPQPGRYQLRLTCQPKAANLKPFEFSYPITVGR</sequence>
<keyword evidence="2" id="KW-1185">Reference proteome</keyword>
<evidence type="ECO:0000313" key="1">
    <source>
        <dbReference type="EMBL" id="APB34748.1"/>
    </source>
</evidence>
<reference evidence="1 2" key="1">
    <citation type="submission" date="2016-10" db="EMBL/GenBank/DDBJ databases">
        <title>Description of Gloeomargarita lithophora gen. nov., sp. nov., a thylakoid-bearing basal-branching cyanobacterium with intracellular carbonates, and proposal for Gloeomargaritales ord. nov.</title>
        <authorList>
            <person name="Moreira D."/>
            <person name="Tavera R."/>
            <person name="Benzerara K."/>
            <person name="Skouri-Panet F."/>
            <person name="Couradeau E."/>
            <person name="Gerard E."/>
            <person name="Loussert C."/>
            <person name="Novelo E."/>
            <person name="Zivanovic Y."/>
            <person name="Lopez-Garcia P."/>
        </authorList>
    </citation>
    <scope>NUCLEOTIDE SEQUENCE [LARGE SCALE GENOMIC DNA]</scope>
    <source>
        <strain evidence="1 2">D10</strain>
    </source>
</reference>
<organism evidence="1 2">
    <name type="scientific">Gloeomargarita lithophora Alchichica-D10</name>
    <dbReference type="NCBI Taxonomy" id="1188229"/>
    <lineage>
        <taxon>Bacteria</taxon>
        <taxon>Bacillati</taxon>
        <taxon>Cyanobacteriota</taxon>
        <taxon>Cyanophyceae</taxon>
        <taxon>Gloeomargaritales</taxon>
        <taxon>Gloeomargaritaceae</taxon>
        <taxon>Gloeomargarita</taxon>
    </lineage>
</organism>
<proteinExistence type="predicted"/>
<dbReference type="RefSeq" id="WP_071455144.1">
    <property type="nucleotide sequence ID" value="NZ_CP017675.1"/>
</dbReference>
<dbReference type="KEGG" id="glt:GlitD10_2414"/>
<dbReference type="AlphaFoldDB" id="A0A1J0AFN7"/>
<accession>A0A1J0AFN7</accession>
<protein>
    <submittedName>
        <fullName evidence="1">Uncharacterized protein</fullName>
    </submittedName>
</protein>
<dbReference type="EMBL" id="CP017675">
    <property type="protein sequence ID" value="APB34748.1"/>
    <property type="molecule type" value="Genomic_DNA"/>
</dbReference>
<dbReference type="STRING" id="1188229.GlitD10_2414"/>
<dbReference type="Proteomes" id="UP000180235">
    <property type="component" value="Chromosome"/>
</dbReference>
<name>A0A1J0AFN7_9CYAN</name>